<sequence length="1118" mass="120659">MALSAPSPRGTIITTSYLVSNMHCPSCVSHIKASLSALQPEPTSISPSLVTSWITVQHDDALSSREILDALEDAGFDVCDVSAEDAASDIALQDLPSKPAESGGYLDQVMNRWTSRSSLNQANHMSRHVQNCKQCRLEAEGSPEDRQFSQSSALKQINSASTDGPINKTVPLVVVHTQEEDVWRASIAIGGMTCASCSGAITEELQNKSWIQKVVVNLISNSATVDFTGVAHEQDIVEAIEDIGYDASIDSVVAITQTKEIPGRLITSRTADIFVDGMFCDHCPPRVLAALATFGDRLEIVQRPSIRDPIVKVTYTPEAPHFSIRQILQAISSADNSLHPSIYHPPTLEERSQQMHRREQQRILIRVIVTIILAIPTLIIGIIFMSLVSSDNAVRKFFDAPLQAGVSRSQWALFIISTPVYFLCADVFHTRAIKEIRSLWRKGNKTPIAQRFYRFGSMNSLMSLGTSIAYFSSVAQLIAAAVHPMEMADNSSFYFDSVVFLTLFLLIGRLIESYSKSKTGDAVAMLGKLRPTEALLVEPSSDNTTDNEMTQGESLVTVNVDLLEFRDIVRVLHGGSPPCDGTVVQGETRFDESSLTGESRPVKKSNGDEVYSGTVNKGPPISIEITGVAGSSMLDQIVKAVREGQTKRAPMERIADALTGYFVPFIVFVAISTWITWLALGHSGKLPDNYLSKASGGWTAWSLQFAIAVFVVACPCGLALAAPTALFVGGGLAAKYGILVKGGGEAFEKASRLDCIVFDKTGTLTMGGEPVVTNYEISSEFISKLPSFSDENKILGLVRAIENNSSHTIAKAIVSFCKQKESVGLEVEEVEEIPGKGMKGTYHDKRTNERIEIMIGNEALVSDSRVIVNGSIQKTLDSWKSEGKSVAVAAVRSNNLTSDYSEWYLCAVFAVSDPIRPEAPQIIAALQKRGTDVWMLSGDNYLTASAIGSLVGIPSSNVIAGVLPSEKAEKIKYLQKSLKSGSSTSDRALVAMVGDGINDSPALATADVGIAIGSGSDIAISSASFVLITSNLNSLITLLDLSRVVFRRIKFNFGWALIYNMIALPVAAGVLYPVVSHGKHVRLDPVWASLAMALSSISVVCSSLALRSRIPGIGFKAR</sequence>
<evidence type="ECO:0000256" key="7">
    <source>
        <dbReference type="ARBA" id="ARBA00022967"/>
    </source>
</evidence>
<evidence type="ECO:0000313" key="14">
    <source>
        <dbReference type="Proteomes" id="UP001629113"/>
    </source>
</evidence>
<dbReference type="PRINTS" id="PR00119">
    <property type="entry name" value="CATATPASE"/>
</dbReference>
<dbReference type="InterPro" id="IPR036412">
    <property type="entry name" value="HAD-like_sf"/>
</dbReference>
<feature type="transmembrane region" description="Helical" evidence="10">
    <location>
        <begin position="363"/>
        <end position="389"/>
    </location>
</feature>
<dbReference type="SUPFAM" id="SSF81653">
    <property type="entry name" value="Calcium ATPase, transduction domain A"/>
    <property type="match status" value="1"/>
</dbReference>
<dbReference type="InterPro" id="IPR017969">
    <property type="entry name" value="Heavy-metal-associated_CS"/>
</dbReference>
<evidence type="ECO:0000256" key="8">
    <source>
        <dbReference type="ARBA" id="ARBA00022989"/>
    </source>
</evidence>
<evidence type="ECO:0000256" key="1">
    <source>
        <dbReference type="ARBA" id="ARBA00004141"/>
    </source>
</evidence>
<dbReference type="NCBIfam" id="TIGR01494">
    <property type="entry name" value="ATPase_P-type"/>
    <property type="match status" value="2"/>
</dbReference>
<dbReference type="InterPro" id="IPR044492">
    <property type="entry name" value="P_typ_ATPase_HD_dom"/>
</dbReference>
<keyword evidence="6 10" id="KW-0067">ATP-binding</keyword>
<organism evidence="13 14">
    <name type="scientific">Phlyctema vagabunda</name>
    <dbReference type="NCBI Taxonomy" id="108571"/>
    <lineage>
        <taxon>Eukaryota</taxon>
        <taxon>Fungi</taxon>
        <taxon>Dikarya</taxon>
        <taxon>Ascomycota</taxon>
        <taxon>Pezizomycotina</taxon>
        <taxon>Leotiomycetes</taxon>
        <taxon>Helotiales</taxon>
        <taxon>Dermateaceae</taxon>
        <taxon>Phlyctema</taxon>
    </lineage>
</organism>
<dbReference type="SFLD" id="SFLDF00027">
    <property type="entry name" value="p-type_atpase"/>
    <property type="match status" value="1"/>
</dbReference>
<dbReference type="InterPro" id="IPR027256">
    <property type="entry name" value="P-typ_ATPase_IB"/>
</dbReference>
<feature type="transmembrane region" description="Helical" evidence="10">
    <location>
        <begin position="658"/>
        <end position="680"/>
    </location>
</feature>
<keyword evidence="8 10" id="KW-1133">Transmembrane helix</keyword>
<feature type="transmembrane region" description="Helical" evidence="10">
    <location>
        <begin position="1086"/>
        <end position="1106"/>
    </location>
</feature>
<accession>A0ABR4PEC8</accession>
<dbReference type="PANTHER" id="PTHR43520">
    <property type="entry name" value="ATP7, ISOFORM B"/>
    <property type="match status" value="1"/>
</dbReference>
<comment type="subcellular location">
    <subcellularLocation>
        <location evidence="1">Membrane</location>
        <topology evidence="1">Multi-pass membrane protein</topology>
    </subcellularLocation>
</comment>
<dbReference type="PROSITE" id="PS00154">
    <property type="entry name" value="ATPASE_E1_E2"/>
    <property type="match status" value="1"/>
</dbReference>
<evidence type="ECO:0000256" key="10">
    <source>
        <dbReference type="RuleBase" id="RU362081"/>
    </source>
</evidence>
<dbReference type="Pfam" id="PF00702">
    <property type="entry name" value="Hydrolase"/>
    <property type="match status" value="1"/>
</dbReference>
<proteinExistence type="inferred from homology"/>
<feature type="transmembrane region" description="Helical" evidence="10">
    <location>
        <begin position="700"/>
        <end position="728"/>
    </location>
</feature>
<dbReference type="SUPFAM" id="SSF55008">
    <property type="entry name" value="HMA, heavy metal-associated domain"/>
    <property type="match status" value="2"/>
</dbReference>
<feature type="transmembrane region" description="Helical" evidence="10">
    <location>
        <begin position="1053"/>
        <end position="1074"/>
    </location>
</feature>
<feature type="region of interest" description="Disordered" evidence="11">
    <location>
        <begin position="589"/>
        <end position="613"/>
    </location>
</feature>
<feature type="transmembrane region" description="Helical" evidence="10">
    <location>
        <begin position="409"/>
        <end position="428"/>
    </location>
</feature>
<dbReference type="Proteomes" id="UP001629113">
    <property type="component" value="Unassembled WGS sequence"/>
</dbReference>
<feature type="domain" description="HMA" evidence="12">
    <location>
        <begin position="183"/>
        <end position="248"/>
    </location>
</feature>
<dbReference type="PANTHER" id="PTHR43520:SF32">
    <property type="entry name" value="COPPER RESISTANCE P-TYPE ATPASE (EUROFUNG)"/>
    <property type="match status" value="1"/>
</dbReference>
<keyword evidence="4 10" id="KW-0479">Metal-binding</keyword>
<dbReference type="Gene3D" id="3.30.70.100">
    <property type="match status" value="2"/>
</dbReference>
<dbReference type="PROSITE" id="PS50846">
    <property type="entry name" value="HMA_2"/>
    <property type="match status" value="2"/>
</dbReference>
<keyword evidence="14" id="KW-1185">Reference proteome</keyword>
<dbReference type="Gene3D" id="3.40.50.1000">
    <property type="entry name" value="HAD superfamily/HAD-like"/>
    <property type="match status" value="1"/>
</dbReference>
<dbReference type="InterPro" id="IPR018303">
    <property type="entry name" value="ATPase_P-typ_P_site"/>
</dbReference>
<comment type="caution">
    <text evidence="13">The sequence shown here is derived from an EMBL/GenBank/DDBJ whole genome shotgun (WGS) entry which is preliminary data.</text>
</comment>
<evidence type="ECO:0000256" key="11">
    <source>
        <dbReference type="SAM" id="MobiDB-lite"/>
    </source>
</evidence>
<dbReference type="InterPro" id="IPR023299">
    <property type="entry name" value="ATPase_P-typ_cyto_dom_N"/>
</dbReference>
<dbReference type="SUPFAM" id="SSF81660">
    <property type="entry name" value="Metal cation-transporting ATPase, ATP-binding domain N"/>
    <property type="match status" value="1"/>
</dbReference>
<keyword evidence="3 10" id="KW-0812">Transmembrane</keyword>
<feature type="domain" description="HMA" evidence="12">
    <location>
        <begin position="13"/>
        <end position="79"/>
    </location>
</feature>
<dbReference type="InterPro" id="IPR001757">
    <property type="entry name" value="P_typ_ATPase"/>
</dbReference>
<name>A0ABR4PEC8_9HELO</name>
<evidence type="ECO:0000256" key="5">
    <source>
        <dbReference type="ARBA" id="ARBA00022741"/>
    </source>
</evidence>
<evidence type="ECO:0000256" key="9">
    <source>
        <dbReference type="ARBA" id="ARBA00023136"/>
    </source>
</evidence>
<dbReference type="InterPro" id="IPR006121">
    <property type="entry name" value="HMA_dom"/>
</dbReference>
<reference evidence="13 14" key="1">
    <citation type="submission" date="2024-06" db="EMBL/GenBank/DDBJ databases">
        <title>Complete genome of Phlyctema vagabunda strain 19-DSS-EL-015.</title>
        <authorList>
            <person name="Fiorenzani C."/>
        </authorList>
    </citation>
    <scope>NUCLEOTIDE SEQUENCE [LARGE SCALE GENOMIC DNA]</scope>
    <source>
        <strain evidence="13 14">19-DSS-EL-015</strain>
    </source>
</reference>
<dbReference type="Gene3D" id="3.40.1110.10">
    <property type="entry name" value="Calcium-transporting ATPase, cytoplasmic domain N"/>
    <property type="match status" value="1"/>
</dbReference>
<dbReference type="CDD" id="cd02094">
    <property type="entry name" value="P-type_ATPase_Cu-like"/>
    <property type="match status" value="1"/>
</dbReference>
<keyword evidence="9 10" id="KW-0472">Membrane</keyword>
<dbReference type="PROSITE" id="PS01047">
    <property type="entry name" value="HMA_1"/>
    <property type="match status" value="1"/>
</dbReference>
<dbReference type="InterPro" id="IPR036163">
    <property type="entry name" value="HMA_dom_sf"/>
</dbReference>
<dbReference type="InterPro" id="IPR023214">
    <property type="entry name" value="HAD_sf"/>
</dbReference>
<evidence type="ECO:0000259" key="12">
    <source>
        <dbReference type="PROSITE" id="PS50846"/>
    </source>
</evidence>
<evidence type="ECO:0000256" key="3">
    <source>
        <dbReference type="ARBA" id="ARBA00022692"/>
    </source>
</evidence>
<evidence type="ECO:0000256" key="4">
    <source>
        <dbReference type="ARBA" id="ARBA00022723"/>
    </source>
</evidence>
<dbReference type="EMBL" id="JBFCZG010000005">
    <property type="protein sequence ID" value="KAL3421634.1"/>
    <property type="molecule type" value="Genomic_DNA"/>
</dbReference>
<evidence type="ECO:0000256" key="2">
    <source>
        <dbReference type="ARBA" id="ARBA00006024"/>
    </source>
</evidence>
<dbReference type="Pfam" id="PF00403">
    <property type="entry name" value="HMA"/>
    <property type="match status" value="2"/>
</dbReference>
<keyword evidence="7" id="KW-1278">Translocase</keyword>
<feature type="transmembrane region" description="Helical" evidence="10">
    <location>
        <begin position="493"/>
        <end position="511"/>
    </location>
</feature>
<dbReference type="InterPro" id="IPR059000">
    <property type="entry name" value="ATPase_P-type_domA"/>
</dbReference>
<dbReference type="SFLD" id="SFLDS00003">
    <property type="entry name" value="Haloacid_Dehalogenase"/>
    <property type="match status" value="1"/>
</dbReference>
<dbReference type="SFLD" id="SFLDG00002">
    <property type="entry name" value="C1.7:_P-type_atpase_like"/>
    <property type="match status" value="1"/>
</dbReference>
<dbReference type="CDD" id="cd00371">
    <property type="entry name" value="HMA"/>
    <property type="match status" value="2"/>
</dbReference>
<dbReference type="NCBIfam" id="TIGR01525">
    <property type="entry name" value="ATPase-IB_hvy"/>
    <property type="match status" value="1"/>
</dbReference>
<dbReference type="InterPro" id="IPR023298">
    <property type="entry name" value="ATPase_P-typ_TM_dom_sf"/>
</dbReference>
<evidence type="ECO:0000313" key="13">
    <source>
        <dbReference type="EMBL" id="KAL3421634.1"/>
    </source>
</evidence>
<dbReference type="InterPro" id="IPR008250">
    <property type="entry name" value="ATPase_P-typ_transduc_dom_A_sf"/>
</dbReference>
<dbReference type="SUPFAM" id="SSF81665">
    <property type="entry name" value="Calcium ATPase, transmembrane domain M"/>
    <property type="match status" value="1"/>
</dbReference>
<protein>
    <submittedName>
        <fullName evidence="13">Copper-transporting ATPase HMA5</fullName>
    </submittedName>
</protein>
<dbReference type="SUPFAM" id="SSF56784">
    <property type="entry name" value="HAD-like"/>
    <property type="match status" value="1"/>
</dbReference>
<evidence type="ECO:0000256" key="6">
    <source>
        <dbReference type="ARBA" id="ARBA00022840"/>
    </source>
</evidence>
<dbReference type="Gene3D" id="2.70.150.10">
    <property type="entry name" value="Calcium-transporting ATPase, cytoplasmic transduction domain A"/>
    <property type="match status" value="1"/>
</dbReference>
<gene>
    <name evidence="13" type="ORF">PVAG01_05790</name>
</gene>
<keyword evidence="5 10" id="KW-0547">Nucleotide-binding</keyword>
<feature type="transmembrane region" description="Helical" evidence="10">
    <location>
        <begin position="461"/>
        <end position="481"/>
    </location>
</feature>
<comment type="similarity">
    <text evidence="2 10">Belongs to the cation transport ATPase (P-type) (TC 3.A.3) family. Type IB subfamily.</text>
</comment>
<dbReference type="Pfam" id="PF00122">
    <property type="entry name" value="E1-E2_ATPase"/>
    <property type="match status" value="1"/>
</dbReference>